<proteinExistence type="inferred from homology"/>
<gene>
    <name evidence="4" type="ORF">MERGE_002016</name>
</gene>
<dbReference type="CDD" id="cd22965">
    <property type="entry name" value="DD_DPY30_SDC1"/>
    <property type="match status" value="1"/>
</dbReference>
<dbReference type="InterPro" id="IPR049629">
    <property type="entry name" value="DPY30_SDC1_DD"/>
</dbReference>
<accession>A0A899FWP4</accession>
<dbReference type="EMBL" id="CP054534">
    <property type="protein sequence ID" value="QSL64714.1"/>
    <property type="molecule type" value="Genomic_DNA"/>
</dbReference>
<organism evidence="4 5">
    <name type="scientific">Pneumocystis wakefieldiae</name>
    <dbReference type="NCBI Taxonomy" id="38082"/>
    <lineage>
        <taxon>Eukaryota</taxon>
        <taxon>Fungi</taxon>
        <taxon>Dikarya</taxon>
        <taxon>Ascomycota</taxon>
        <taxon>Taphrinomycotina</taxon>
        <taxon>Pneumocystomycetes</taxon>
        <taxon>Pneumocystaceae</taxon>
        <taxon>Pneumocystis</taxon>
    </lineage>
</organism>
<comment type="similarity">
    <text evidence="2">Belongs to the dpy-30 family.</text>
</comment>
<evidence type="ECO:0000313" key="4">
    <source>
        <dbReference type="EMBL" id="QSL64714.1"/>
    </source>
</evidence>
<protein>
    <recommendedName>
        <fullName evidence="6">Dpy-30 domain-containing protein</fullName>
    </recommendedName>
</protein>
<evidence type="ECO:0000256" key="2">
    <source>
        <dbReference type="ARBA" id="ARBA00010849"/>
    </source>
</evidence>
<evidence type="ECO:0000313" key="5">
    <source>
        <dbReference type="Proteomes" id="UP000663699"/>
    </source>
</evidence>
<dbReference type="Proteomes" id="UP000663699">
    <property type="component" value="Chromosome 3"/>
</dbReference>
<dbReference type="InterPro" id="IPR007858">
    <property type="entry name" value="Dpy-30_motif"/>
</dbReference>
<dbReference type="OrthoDB" id="417678at2759"/>
<name>A0A899FWP4_9ASCO</name>
<evidence type="ECO:0008006" key="6">
    <source>
        <dbReference type="Google" id="ProtNLM"/>
    </source>
</evidence>
<evidence type="ECO:0000256" key="3">
    <source>
        <dbReference type="ARBA" id="ARBA00023242"/>
    </source>
</evidence>
<dbReference type="AlphaFoldDB" id="A0A899FWP4"/>
<sequence>MISETQNMEKCNKKEEITEKNIEIGLPEVEKPVLPQENSIPHLSYSPVIPNVSLSESIDTNALPLRETITANILSQNNVISTVPIRVYLNENITPALLEGMKMIARERPPNPLEVLGEYLISKSKK</sequence>
<evidence type="ECO:0000256" key="1">
    <source>
        <dbReference type="ARBA" id="ARBA00004123"/>
    </source>
</evidence>
<reference evidence="4" key="1">
    <citation type="submission" date="2020-06" db="EMBL/GenBank/DDBJ databases">
        <title>Genomes of multiple members of Pneumocystis genus reveal paths to human pathogen Pneumocystis jirovecii.</title>
        <authorList>
            <person name="Cisse O.H."/>
            <person name="Ma L."/>
            <person name="Dekker J."/>
            <person name="Khil P."/>
            <person name="Jo J."/>
            <person name="Brenchley J."/>
            <person name="Blair R."/>
            <person name="Pahar B."/>
            <person name="Chabe M."/>
            <person name="Van Rompay K.A."/>
            <person name="Keesler R."/>
            <person name="Sukura A."/>
            <person name="Hirsch V."/>
            <person name="Kutty G."/>
            <person name="Liu Y."/>
            <person name="Peng L."/>
            <person name="Chen J."/>
            <person name="Song J."/>
            <person name="Weissenbacher-Lang C."/>
            <person name="Xu J."/>
            <person name="Upham N.S."/>
            <person name="Stajich J.E."/>
            <person name="Cuomo C.A."/>
            <person name="Cushion M.T."/>
            <person name="Kovacs J.A."/>
        </authorList>
    </citation>
    <scope>NUCLEOTIDE SEQUENCE</scope>
    <source>
        <strain evidence="4">2A</strain>
    </source>
</reference>
<keyword evidence="3" id="KW-0539">Nucleus</keyword>
<dbReference type="GO" id="GO:0005634">
    <property type="term" value="C:nucleus"/>
    <property type="evidence" value="ECO:0007669"/>
    <property type="project" value="UniProtKB-SubCell"/>
</dbReference>
<dbReference type="Pfam" id="PF05186">
    <property type="entry name" value="Dpy-30"/>
    <property type="match status" value="1"/>
</dbReference>
<keyword evidence="5" id="KW-1185">Reference proteome</keyword>
<dbReference type="Gene3D" id="1.20.890.10">
    <property type="entry name" value="cAMP-dependent protein kinase regulatory subunit, dimerization-anchoring domain"/>
    <property type="match status" value="1"/>
</dbReference>
<comment type="subcellular location">
    <subcellularLocation>
        <location evidence="1">Nucleus</location>
    </subcellularLocation>
</comment>